<organism evidence="11 12">
    <name type="scientific">Geotalea uraniireducens (strain Rf4)</name>
    <name type="common">Geobacter uraniireducens</name>
    <dbReference type="NCBI Taxonomy" id="351605"/>
    <lineage>
        <taxon>Bacteria</taxon>
        <taxon>Pseudomonadati</taxon>
        <taxon>Thermodesulfobacteriota</taxon>
        <taxon>Desulfuromonadia</taxon>
        <taxon>Geobacterales</taxon>
        <taxon>Geobacteraceae</taxon>
        <taxon>Geotalea</taxon>
    </lineage>
</organism>
<feature type="region of interest" description="Disordered" evidence="9">
    <location>
        <begin position="1039"/>
        <end position="1070"/>
    </location>
</feature>
<feature type="transmembrane region" description="Helical" evidence="10">
    <location>
        <begin position="369"/>
        <end position="389"/>
    </location>
</feature>
<feature type="transmembrane region" description="Helical" evidence="10">
    <location>
        <begin position="12"/>
        <end position="31"/>
    </location>
</feature>
<evidence type="ECO:0000256" key="1">
    <source>
        <dbReference type="ARBA" id="ARBA00004429"/>
    </source>
</evidence>
<dbReference type="Gene3D" id="3.30.70.1440">
    <property type="entry name" value="Multidrug efflux transporter AcrB pore domain"/>
    <property type="match status" value="1"/>
</dbReference>
<dbReference type="AlphaFoldDB" id="A5G4X0"/>
<evidence type="ECO:0000256" key="7">
    <source>
        <dbReference type="ARBA" id="ARBA00022989"/>
    </source>
</evidence>
<sequence length="1070" mass="115958">MFSKFFIERPIFATVISLIIVIAGLVAMKALPVAQYPTITPVQIQVTTTYPGADSKTVGDSVAAPIEAQINGADNLLYMTSTSSNTGQMTITVFFSLNTNPDIAQVDVQNRVNLAMPQLPDAVKQYGVSVQKKSSSPLMIITLFNKDGRYKPEYVTNYTNVYVLDAIKRVNGAGQAQIFGVPDQAMRIWMNPDRMASLGITTSDIQTAVANQNALFGAGQVGSQPNDGKVQMTFPVVTQAPFIKPSEYENIILRASQDSSAIVRVRDVARAETGRRSYIDDNRLNGFPATPIIVYQQAGANGLEVSKGVRKVMADLKKTLPEGIEYTISLDTTDFVRLSIKEVIQTLFEAIILVILVVYLFLQSFRSTIICTVAVFVSLIGTFAGMLAMGFSINLLTLFGIVLAIGMVVDDAIVVVENVEAKMVKEHLSPKEATIKAMEQISTSLVAVVLVMASVFIPAAFLPGTTGQLYKQFAITIVVSVALSGFVALTLTPAMCGFLLKHSTPPQKGPFAWFNRMFDRFTLKFGDAVVLMIKRMPVAFVLLAVMIWALVHLFRTIPTSFVPNEDQGYLFTQILMPDAASLNRTTQMAGKVDALFAKNPAVANRTQINGYSLIDSQYKPNVTTFFVTLKDFEERYSSKERARKENASAVLKAIGGEARGIKDGITIPIAPPAIPGIGTTGGFEFWIQDKGAGDPARLSELTQQFLAKARQRPELTGLNTTFRAASQQLRADVDRSKAVLLGVPVADVYSALQAQFGSIQVSQYNQYSRVWNVILQSDAPYRRTPADITRLYTRSTNGQMVPLSAVVTTTYVSNPDLIPHFNGFPAAQVTGNASAGFSSGEAIKTMEAVAREVLPSGYGFDWSGMAYEEKKSGGTSTAAFAFGLIIVFLLLSAQFESWTLPGSVMTAVPFGILGALTFNWMRGLSNDVYFQIGLLVLIGLGAKNAVLRVTFAVELREQGLSIMDATVRSGEERFRPIIMTSLAFIFGVLPLAIATGAGANARHSIGTGIMGGMIGEATLAMLYVPLFFYIFDRLAERKKKKKGATETRPADTPPGESPPESLGPAQEGGD</sequence>
<keyword evidence="5" id="KW-0997">Cell inner membrane</keyword>
<feature type="transmembrane region" description="Helical" evidence="10">
    <location>
        <begin position="903"/>
        <end position="922"/>
    </location>
</feature>
<dbReference type="Gene3D" id="1.20.1640.10">
    <property type="entry name" value="Multidrug efflux transporter AcrB transmembrane domain"/>
    <property type="match status" value="2"/>
</dbReference>
<feature type="transmembrane region" description="Helical" evidence="10">
    <location>
        <begin position="395"/>
        <end position="416"/>
    </location>
</feature>
<dbReference type="SUPFAM" id="SSF82866">
    <property type="entry name" value="Multidrug efflux transporter AcrB transmembrane domain"/>
    <property type="match status" value="2"/>
</dbReference>
<evidence type="ECO:0000256" key="3">
    <source>
        <dbReference type="ARBA" id="ARBA00022448"/>
    </source>
</evidence>
<evidence type="ECO:0000256" key="2">
    <source>
        <dbReference type="ARBA" id="ARBA00010942"/>
    </source>
</evidence>
<dbReference type="InterPro" id="IPR027463">
    <property type="entry name" value="AcrB_DN_DC_subdom"/>
</dbReference>
<evidence type="ECO:0000256" key="6">
    <source>
        <dbReference type="ARBA" id="ARBA00022692"/>
    </source>
</evidence>
<evidence type="ECO:0000256" key="8">
    <source>
        <dbReference type="ARBA" id="ARBA00023136"/>
    </source>
</evidence>
<dbReference type="GO" id="GO:0005886">
    <property type="term" value="C:plasma membrane"/>
    <property type="evidence" value="ECO:0007669"/>
    <property type="project" value="UniProtKB-SubCell"/>
</dbReference>
<feature type="transmembrane region" description="Helical" evidence="10">
    <location>
        <begin position="343"/>
        <end position="362"/>
    </location>
</feature>
<dbReference type="Gene3D" id="3.30.2090.10">
    <property type="entry name" value="Multidrug efflux transporter AcrB TolC docking domain, DN and DC subdomains"/>
    <property type="match status" value="2"/>
</dbReference>
<name>A5G4X0_GEOUR</name>
<dbReference type="FunFam" id="3.30.70.1430:FF:000001">
    <property type="entry name" value="Efflux pump membrane transporter"/>
    <property type="match status" value="1"/>
</dbReference>
<dbReference type="Gene3D" id="3.30.70.1430">
    <property type="entry name" value="Multidrug efflux transporter AcrB pore domain"/>
    <property type="match status" value="2"/>
</dbReference>
<keyword evidence="3" id="KW-0813">Transport</keyword>
<keyword evidence="6 10" id="KW-0812">Transmembrane</keyword>
<dbReference type="InterPro" id="IPR001036">
    <property type="entry name" value="Acrflvin-R"/>
</dbReference>
<dbReference type="HOGENOM" id="CLU_002755_1_2_7"/>
<proteinExistence type="inferred from homology"/>
<evidence type="ECO:0000313" key="11">
    <source>
        <dbReference type="EMBL" id="ABQ26838.1"/>
    </source>
</evidence>
<comment type="similarity">
    <text evidence="2">Belongs to the resistance-nodulation-cell division (RND) (TC 2.A.6) family.</text>
</comment>
<dbReference type="SUPFAM" id="SSF82714">
    <property type="entry name" value="Multidrug efflux transporter AcrB TolC docking domain, DN and DC subdomains"/>
    <property type="match status" value="2"/>
</dbReference>
<gene>
    <name evidence="11" type="ordered locus">Gura_2664</name>
</gene>
<dbReference type="RefSeq" id="WP_011939515.1">
    <property type="nucleotide sequence ID" value="NC_009483.1"/>
</dbReference>
<dbReference type="PRINTS" id="PR00702">
    <property type="entry name" value="ACRIFLAVINRP"/>
</dbReference>
<dbReference type="InterPro" id="IPR004764">
    <property type="entry name" value="MdtF-like"/>
</dbReference>
<dbReference type="KEGG" id="gur:Gura_2664"/>
<feature type="transmembrane region" description="Helical" evidence="10">
    <location>
        <begin position="928"/>
        <end position="953"/>
    </location>
</feature>
<keyword evidence="7 10" id="KW-1133">Transmembrane helix</keyword>
<dbReference type="SUPFAM" id="SSF82693">
    <property type="entry name" value="Multidrug efflux transporter AcrB pore domain, PN1, PN2, PC1 and PC2 subdomains"/>
    <property type="match status" value="3"/>
</dbReference>
<evidence type="ECO:0000256" key="4">
    <source>
        <dbReference type="ARBA" id="ARBA00022475"/>
    </source>
</evidence>
<comment type="subcellular location">
    <subcellularLocation>
        <location evidence="1">Cell inner membrane</location>
        <topology evidence="1">Multi-pass membrane protein</topology>
    </subcellularLocation>
</comment>
<keyword evidence="4" id="KW-1003">Cell membrane</keyword>
<accession>A5G4X0</accession>
<dbReference type="NCBIfam" id="TIGR00915">
    <property type="entry name" value="2A0602"/>
    <property type="match status" value="1"/>
</dbReference>
<keyword evidence="12" id="KW-1185">Reference proteome</keyword>
<reference evidence="11 12" key="1">
    <citation type="submission" date="2007-05" db="EMBL/GenBank/DDBJ databases">
        <title>Complete sequence of Geobacter uraniireducens Rf4.</title>
        <authorList>
            <consortium name="US DOE Joint Genome Institute"/>
            <person name="Copeland A."/>
            <person name="Lucas S."/>
            <person name="Lapidus A."/>
            <person name="Barry K."/>
            <person name="Detter J.C."/>
            <person name="Glavina del Rio T."/>
            <person name="Hammon N."/>
            <person name="Israni S."/>
            <person name="Dalin E."/>
            <person name="Tice H."/>
            <person name="Pitluck S."/>
            <person name="Chertkov O."/>
            <person name="Brettin T."/>
            <person name="Bruce D."/>
            <person name="Han C."/>
            <person name="Schmutz J."/>
            <person name="Larimer F."/>
            <person name="Land M."/>
            <person name="Hauser L."/>
            <person name="Kyrpides N."/>
            <person name="Mikhailova N."/>
            <person name="Shelobolina E."/>
            <person name="Aklujkar M."/>
            <person name="Lovley D."/>
            <person name="Richardson P."/>
        </authorList>
    </citation>
    <scope>NUCLEOTIDE SEQUENCE [LARGE SCALE GENOMIC DNA]</scope>
    <source>
        <strain evidence="11 12">Rf4</strain>
    </source>
</reference>
<dbReference type="OrthoDB" id="9807612at2"/>
<feature type="transmembrane region" description="Helical" evidence="10">
    <location>
        <begin position="536"/>
        <end position="554"/>
    </location>
</feature>
<dbReference type="NCBIfam" id="NF000282">
    <property type="entry name" value="RND_permease_1"/>
    <property type="match status" value="1"/>
</dbReference>
<keyword evidence="8 10" id="KW-0472">Membrane</keyword>
<dbReference type="STRING" id="351605.Gura_2664"/>
<feature type="transmembrane region" description="Helical" evidence="10">
    <location>
        <begin position="873"/>
        <end position="891"/>
    </location>
</feature>
<dbReference type="PANTHER" id="PTHR32063:SF13">
    <property type="entry name" value="MULTIDRUG EFFLUX PUMP SUBUNIT ACRB-RELATED"/>
    <property type="match status" value="1"/>
</dbReference>
<feature type="transmembrane region" description="Helical" evidence="10">
    <location>
        <begin position="473"/>
        <end position="500"/>
    </location>
</feature>
<dbReference type="Pfam" id="PF00873">
    <property type="entry name" value="ACR_tran"/>
    <property type="match status" value="1"/>
</dbReference>
<dbReference type="EMBL" id="CP000698">
    <property type="protein sequence ID" value="ABQ26838.1"/>
    <property type="molecule type" value="Genomic_DNA"/>
</dbReference>
<dbReference type="GO" id="GO:0015562">
    <property type="term" value="F:efflux transmembrane transporter activity"/>
    <property type="evidence" value="ECO:0007669"/>
    <property type="project" value="InterPro"/>
</dbReference>
<feature type="transmembrane region" description="Helical" evidence="10">
    <location>
        <begin position="1009"/>
        <end position="1031"/>
    </location>
</feature>
<dbReference type="FunFam" id="1.20.1640.10:FF:000001">
    <property type="entry name" value="Efflux pump membrane transporter"/>
    <property type="match status" value="1"/>
</dbReference>
<protein>
    <submittedName>
        <fullName evidence="11">Transporter, hydrophobe/amphiphile efflux-1 (HAE1) family</fullName>
    </submittedName>
</protein>
<dbReference type="GO" id="GO:0042910">
    <property type="term" value="F:xenobiotic transmembrane transporter activity"/>
    <property type="evidence" value="ECO:0007669"/>
    <property type="project" value="TreeGrafter"/>
</dbReference>
<feature type="transmembrane region" description="Helical" evidence="10">
    <location>
        <begin position="974"/>
        <end position="997"/>
    </location>
</feature>
<evidence type="ECO:0000256" key="5">
    <source>
        <dbReference type="ARBA" id="ARBA00022519"/>
    </source>
</evidence>
<evidence type="ECO:0000256" key="10">
    <source>
        <dbReference type="SAM" id="Phobius"/>
    </source>
</evidence>
<dbReference type="GO" id="GO:0009636">
    <property type="term" value="P:response to toxic substance"/>
    <property type="evidence" value="ECO:0007669"/>
    <property type="project" value="UniProtKB-ARBA"/>
</dbReference>
<dbReference type="PANTHER" id="PTHR32063">
    <property type="match status" value="1"/>
</dbReference>
<evidence type="ECO:0000256" key="9">
    <source>
        <dbReference type="SAM" id="MobiDB-lite"/>
    </source>
</evidence>
<dbReference type="Gene3D" id="3.30.70.1320">
    <property type="entry name" value="Multidrug efflux transporter AcrB pore domain like"/>
    <property type="match status" value="1"/>
</dbReference>
<feature type="transmembrane region" description="Helical" evidence="10">
    <location>
        <begin position="437"/>
        <end position="461"/>
    </location>
</feature>
<evidence type="ECO:0000313" key="12">
    <source>
        <dbReference type="Proteomes" id="UP000006695"/>
    </source>
</evidence>
<dbReference type="Proteomes" id="UP000006695">
    <property type="component" value="Chromosome"/>
</dbReference>